<organism evidence="5 6">
    <name type="scientific">Aureibacillus halotolerans</name>
    <dbReference type="NCBI Taxonomy" id="1508390"/>
    <lineage>
        <taxon>Bacteria</taxon>
        <taxon>Bacillati</taxon>
        <taxon>Bacillota</taxon>
        <taxon>Bacilli</taxon>
        <taxon>Bacillales</taxon>
        <taxon>Bacillaceae</taxon>
        <taxon>Aureibacillus</taxon>
    </lineage>
</organism>
<dbReference type="PIRSF" id="PIRSF005303">
    <property type="entry name" value="Thiam_monoph_kin"/>
    <property type="match status" value="1"/>
</dbReference>
<comment type="catalytic activity">
    <reaction evidence="1">
        <text>thiamine phosphate + ATP = thiamine diphosphate + ADP</text>
        <dbReference type="Rhea" id="RHEA:15913"/>
        <dbReference type="ChEBI" id="CHEBI:30616"/>
        <dbReference type="ChEBI" id="CHEBI:37575"/>
        <dbReference type="ChEBI" id="CHEBI:58937"/>
        <dbReference type="ChEBI" id="CHEBI:456216"/>
        <dbReference type="EC" id="2.7.4.16"/>
    </reaction>
</comment>
<dbReference type="HAMAP" id="MF_02128">
    <property type="entry name" value="TMP_kinase"/>
    <property type="match status" value="1"/>
</dbReference>
<feature type="region of interest" description="Disordered" evidence="2">
    <location>
        <begin position="318"/>
        <end position="337"/>
    </location>
</feature>
<dbReference type="Gene3D" id="3.30.1330.10">
    <property type="entry name" value="PurM-like, N-terminal domain"/>
    <property type="match status" value="1"/>
</dbReference>
<keyword evidence="6" id="KW-1185">Reference proteome</keyword>
<dbReference type="InterPro" id="IPR016188">
    <property type="entry name" value="PurM-like_N"/>
</dbReference>
<feature type="binding site" evidence="1">
    <location>
        <begin position="120"/>
        <end position="121"/>
    </location>
    <ligand>
        <name>ATP</name>
        <dbReference type="ChEBI" id="CHEBI:30616"/>
    </ligand>
</feature>
<dbReference type="AlphaFoldDB" id="A0A4R6TVE0"/>
<evidence type="ECO:0000313" key="5">
    <source>
        <dbReference type="EMBL" id="TDQ35216.1"/>
    </source>
</evidence>
<keyword evidence="1" id="KW-0067">ATP-binding</keyword>
<evidence type="ECO:0000256" key="2">
    <source>
        <dbReference type="SAM" id="MobiDB-lite"/>
    </source>
</evidence>
<feature type="binding site" evidence="1">
    <location>
        <position position="319"/>
    </location>
    <ligand>
        <name>substrate</name>
    </ligand>
</feature>
<dbReference type="GO" id="GO:0000287">
    <property type="term" value="F:magnesium ion binding"/>
    <property type="evidence" value="ECO:0007669"/>
    <property type="project" value="UniProtKB-UniRule"/>
</dbReference>
<accession>A0A4R6TVE0</accession>
<dbReference type="InterPro" id="IPR006283">
    <property type="entry name" value="ThiL-like"/>
</dbReference>
<dbReference type="CDD" id="cd02194">
    <property type="entry name" value="ThiL"/>
    <property type="match status" value="1"/>
</dbReference>
<dbReference type="UniPathway" id="UPA00060">
    <property type="reaction ID" value="UER00142"/>
</dbReference>
<feature type="binding site" evidence="1">
    <location>
        <position position="51"/>
    </location>
    <ligand>
        <name>substrate</name>
    </ligand>
</feature>
<gene>
    <name evidence="1" type="primary">thiL</name>
    <name evidence="5" type="ORF">EV213_1223</name>
</gene>
<keyword evidence="1" id="KW-0547">Nucleotide-binding</keyword>
<feature type="binding site" evidence="1">
    <location>
        <position position="217"/>
    </location>
    <ligand>
        <name>Mg(2+)</name>
        <dbReference type="ChEBI" id="CHEBI:18420"/>
        <label>5</label>
    </ligand>
</feature>
<dbReference type="Gene3D" id="3.90.650.10">
    <property type="entry name" value="PurM-like C-terminal domain"/>
    <property type="match status" value="1"/>
</dbReference>
<dbReference type="InterPro" id="IPR010918">
    <property type="entry name" value="PurM-like_C_dom"/>
</dbReference>
<feature type="domain" description="PurM-like C-terminal" evidence="4">
    <location>
        <begin position="150"/>
        <end position="303"/>
    </location>
</feature>
<dbReference type="Pfam" id="PF02769">
    <property type="entry name" value="AIRS_C"/>
    <property type="match status" value="1"/>
</dbReference>
<feature type="binding site" evidence="1">
    <location>
        <position position="27"/>
    </location>
    <ligand>
        <name>Mg(2+)</name>
        <dbReference type="ChEBI" id="CHEBI:18420"/>
        <label>3</label>
    </ligand>
</feature>
<dbReference type="SUPFAM" id="SSF55326">
    <property type="entry name" value="PurM N-terminal domain-like"/>
    <property type="match status" value="1"/>
</dbReference>
<comment type="function">
    <text evidence="1">Catalyzes the ATP-dependent phosphorylation of thiamine-monophosphate (TMP) to form thiamine-pyrophosphate (TPP), the active form of vitamin B1.</text>
</comment>
<dbReference type="NCBIfam" id="TIGR01379">
    <property type="entry name" value="thiL"/>
    <property type="match status" value="1"/>
</dbReference>
<evidence type="ECO:0000256" key="1">
    <source>
        <dbReference type="HAMAP-Rule" id="MF_02128"/>
    </source>
</evidence>
<comment type="miscellaneous">
    <text evidence="1">Reaction mechanism of ThiL seems to utilize a direct, inline transfer of the gamma-phosphate of ATP to TMP rather than a phosphorylated enzyme intermediate.</text>
</comment>
<dbReference type="Proteomes" id="UP000295632">
    <property type="component" value="Unassembled WGS sequence"/>
</dbReference>
<keyword evidence="1" id="KW-0479">Metal-binding</keyword>
<feature type="binding site" evidence="1">
    <location>
        <position position="73"/>
    </location>
    <ligand>
        <name>Mg(2+)</name>
        <dbReference type="ChEBI" id="CHEBI:18420"/>
        <label>3</label>
    </ligand>
</feature>
<keyword evidence="1" id="KW-0808">Transferase</keyword>
<comment type="pathway">
    <text evidence="1">Cofactor biosynthesis; thiamine diphosphate biosynthesis; thiamine diphosphate from thiamine phosphate: step 1/1.</text>
</comment>
<proteinExistence type="inferred from homology"/>
<comment type="caution">
    <text evidence="1">Lacks conserved residue(s) required for the propagation of feature annotation.</text>
</comment>
<dbReference type="InterPro" id="IPR036676">
    <property type="entry name" value="PurM-like_C_sf"/>
</dbReference>
<dbReference type="EC" id="2.7.4.16" evidence="1"/>
<dbReference type="PANTHER" id="PTHR30270:SF0">
    <property type="entry name" value="THIAMINE-MONOPHOSPHATE KINASE"/>
    <property type="match status" value="1"/>
</dbReference>
<feature type="binding site" evidence="1">
    <location>
        <position position="44"/>
    </location>
    <ligand>
        <name>Mg(2+)</name>
        <dbReference type="ChEBI" id="CHEBI:18420"/>
        <label>1</label>
    </ligand>
</feature>
<dbReference type="GO" id="GO:0005524">
    <property type="term" value="F:ATP binding"/>
    <property type="evidence" value="ECO:0007669"/>
    <property type="project" value="UniProtKB-UniRule"/>
</dbReference>
<dbReference type="PANTHER" id="PTHR30270">
    <property type="entry name" value="THIAMINE-MONOPHOSPHATE KINASE"/>
    <property type="match status" value="1"/>
</dbReference>
<dbReference type="GO" id="GO:0009030">
    <property type="term" value="F:thiamine-phosphate kinase activity"/>
    <property type="evidence" value="ECO:0007669"/>
    <property type="project" value="UniProtKB-UniRule"/>
</dbReference>
<feature type="binding site" evidence="1">
    <location>
        <position position="146"/>
    </location>
    <ligand>
        <name>ATP</name>
        <dbReference type="ChEBI" id="CHEBI:30616"/>
    </ligand>
</feature>
<feature type="compositionally biased region" description="Basic and acidic residues" evidence="2">
    <location>
        <begin position="323"/>
        <end position="337"/>
    </location>
</feature>
<comment type="similarity">
    <text evidence="1">Belongs to the thiamine-monophosphate kinase family.</text>
</comment>
<dbReference type="SUPFAM" id="SSF56042">
    <property type="entry name" value="PurM C-terminal domain-like"/>
    <property type="match status" value="1"/>
</dbReference>
<protein>
    <recommendedName>
        <fullName evidence="1">Thiamine-monophosphate kinase</fullName>
        <shortName evidence="1">TMP kinase</shortName>
        <shortName evidence="1">Thiamine-phosphate kinase</shortName>
        <ecNumber evidence="1">2.7.4.16</ecNumber>
    </recommendedName>
</protein>
<keyword evidence="1" id="KW-0784">Thiamine biosynthesis</keyword>
<evidence type="ECO:0000313" key="6">
    <source>
        <dbReference type="Proteomes" id="UP000295632"/>
    </source>
</evidence>
<keyword evidence="1" id="KW-0460">Magnesium</keyword>
<keyword evidence="1 5" id="KW-0418">Kinase</keyword>
<dbReference type="GO" id="GO:0009229">
    <property type="term" value="P:thiamine diphosphate biosynthetic process"/>
    <property type="evidence" value="ECO:0007669"/>
    <property type="project" value="UniProtKB-UniRule"/>
</dbReference>
<feature type="binding site" evidence="1">
    <location>
        <position position="44"/>
    </location>
    <ligand>
        <name>Mg(2+)</name>
        <dbReference type="ChEBI" id="CHEBI:18420"/>
        <label>2</label>
    </ligand>
</feature>
<dbReference type="EMBL" id="SNYJ01000022">
    <property type="protein sequence ID" value="TDQ35216.1"/>
    <property type="molecule type" value="Genomic_DNA"/>
</dbReference>
<feature type="binding site" evidence="1">
    <location>
        <position position="103"/>
    </location>
    <ligand>
        <name>ATP</name>
        <dbReference type="ChEBI" id="CHEBI:30616"/>
    </ligand>
</feature>
<feature type="binding site" evidence="1">
    <location>
        <position position="73"/>
    </location>
    <ligand>
        <name>Mg(2+)</name>
        <dbReference type="ChEBI" id="CHEBI:18420"/>
        <label>2</label>
    </ligand>
</feature>
<feature type="binding site" evidence="1">
    <location>
        <position position="214"/>
    </location>
    <ligand>
        <name>Mg(2+)</name>
        <dbReference type="ChEBI" id="CHEBI:18420"/>
        <label>3</label>
    </ligand>
</feature>
<feature type="binding site" evidence="1">
    <location>
        <position position="27"/>
    </location>
    <ligand>
        <name>Mg(2+)</name>
        <dbReference type="ChEBI" id="CHEBI:18420"/>
        <label>4</label>
    </ligand>
</feature>
<feature type="binding site" evidence="1">
    <location>
        <position position="264"/>
    </location>
    <ligand>
        <name>substrate</name>
    </ligand>
</feature>
<dbReference type="GO" id="GO:0009228">
    <property type="term" value="P:thiamine biosynthetic process"/>
    <property type="evidence" value="ECO:0007669"/>
    <property type="project" value="UniProtKB-KW"/>
</dbReference>
<comment type="caution">
    <text evidence="5">The sequence shown here is derived from an EMBL/GenBank/DDBJ whole genome shotgun (WGS) entry which is preliminary data.</text>
</comment>
<name>A0A4R6TVE0_9BACI</name>
<feature type="binding site" evidence="1">
    <location>
        <position position="216"/>
    </location>
    <ligand>
        <name>ATP</name>
        <dbReference type="ChEBI" id="CHEBI:30616"/>
    </ligand>
</feature>
<sequence>MDEFQLIRAITPKTHYHEKLILGIGDDAAVFRPDDGKNIVVCQDQMVEGTHFTKTTMGMSDVGYKALAANISDIAAMGAWPAYYLVTLTIPKHTNKDEIRDLYKGMQELASFYSMDLIGGDTTSGPALIINVTVLGYADPKQILTRSGAQPGDVLFVTGFVGESGAGLDTLLKNGRHMRFLDMEAEIVRTHQRPVPRCVEGRLLREAGSTCANDISDGLASELWEIAEASSSTLVIEEDAIQFRGYMLTLERKQALQYAFSGGEDFELVGTIAADKWPLLEELFKAKTSVPVTRIGYVESGPSRVLSRQTGRVLEKSGYNHLSKGDNHGDVRDSYDN</sequence>
<dbReference type="InterPro" id="IPR036921">
    <property type="entry name" value="PurM-like_N_sf"/>
</dbReference>
<dbReference type="Pfam" id="PF00586">
    <property type="entry name" value="AIRS"/>
    <property type="match status" value="1"/>
</dbReference>
<feature type="binding site" evidence="1">
    <location>
        <position position="73"/>
    </location>
    <ligand>
        <name>Mg(2+)</name>
        <dbReference type="ChEBI" id="CHEBI:18420"/>
        <label>4</label>
    </ligand>
</feature>
<reference evidence="5 6" key="1">
    <citation type="submission" date="2019-03" db="EMBL/GenBank/DDBJ databases">
        <title>Genomic Encyclopedia of Type Strains, Phase IV (KMG-IV): sequencing the most valuable type-strain genomes for metagenomic binning, comparative biology and taxonomic classification.</title>
        <authorList>
            <person name="Goeker M."/>
        </authorList>
    </citation>
    <scope>NUCLEOTIDE SEQUENCE [LARGE SCALE GENOMIC DNA]</scope>
    <source>
        <strain evidence="5 6">DSM 28697</strain>
    </source>
</reference>
<evidence type="ECO:0000259" key="4">
    <source>
        <dbReference type="Pfam" id="PF02769"/>
    </source>
</evidence>
<feature type="domain" description="PurM-like N-terminal" evidence="3">
    <location>
        <begin position="25"/>
        <end position="137"/>
    </location>
</feature>
<evidence type="ECO:0000259" key="3">
    <source>
        <dbReference type="Pfam" id="PF00586"/>
    </source>
</evidence>
<feature type="binding site" evidence="1">
    <location>
        <position position="121"/>
    </location>
    <ligand>
        <name>Mg(2+)</name>
        <dbReference type="ChEBI" id="CHEBI:18420"/>
        <label>1</label>
    </ligand>
</feature>